<evidence type="ECO:0000313" key="1">
    <source>
        <dbReference type="EMBL" id="CBX27529.1"/>
    </source>
</evidence>
<sequence>MITLNIKGVILPNAVIRKLSRYLVAKILSEAYKLL</sequence>
<dbReference type="EMBL" id="FR695866">
    <property type="protein sequence ID" value="CBX27529.1"/>
    <property type="molecule type" value="Genomic_DNA"/>
</dbReference>
<proteinExistence type="predicted"/>
<dbReference type="AlphaFoldDB" id="E1YAD5"/>
<name>E1YAD5_9BACT</name>
<organism evidence="1">
    <name type="scientific">uncultured Desulfobacterium sp</name>
    <dbReference type="NCBI Taxonomy" id="201089"/>
    <lineage>
        <taxon>Bacteria</taxon>
        <taxon>Pseudomonadati</taxon>
        <taxon>Thermodesulfobacteriota</taxon>
        <taxon>Desulfobacteria</taxon>
        <taxon>Desulfobacterales</taxon>
        <taxon>Desulfobacteriaceae</taxon>
        <taxon>Desulfobacterium</taxon>
        <taxon>environmental samples</taxon>
    </lineage>
</organism>
<accession>E1YAD5</accession>
<reference evidence="1" key="1">
    <citation type="journal article" date="2011" name="Environ. Microbiol.">
        <title>Genomic insights into the metabolic potential of the polycyclic aromatic hydrocarbon degrading sulfate-reducing Deltaproteobacterium N47.</title>
        <authorList>
            <person name="Bergmann F."/>
            <person name="Selesi D."/>
            <person name="Weinmaier T."/>
            <person name="Tischler P."/>
            <person name="Rattei T."/>
            <person name="Meckenstock R.U."/>
        </authorList>
    </citation>
    <scope>NUCLEOTIDE SEQUENCE</scope>
</reference>
<protein>
    <submittedName>
        <fullName evidence="1">Uncharacterized protein</fullName>
    </submittedName>
</protein>
<gene>
    <name evidence="1" type="ORF">N47_H23510</name>
</gene>